<dbReference type="EMBL" id="CAMGYJ010000007">
    <property type="protein sequence ID" value="CAI0441966.1"/>
    <property type="molecule type" value="Genomic_DNA"/>
</dbReference>
<dbReference type="PANTHER" id="PTHR32278">
    <property type="entry name" value="F-BOX DOMAIN-CONTAINING PROTEIN"/>
    <property type="match status" value="1"/>
</dbReference>
<name>A0AAV0M635_9ROSI</name>
<evidence type="ECO:0000313" key="3">
    <source>
        <dbReference type="Proteomes" id="UP001154282"/>
    </source>
</evidence>
<accession>A0AAV0M635</accession>
<feature type="domain" description="F-box" evidence="1">
    <location>
        <begin position="15"/>
        <end position="61"/>
    </location>
</feature>
<proteinExistence type="predicted"/>
<dbReference type="PANTHER" id="PTHR32278:SF135">
    <property type="entry name" value="F-BOX PROTEIN PP2-B12"/>
    <property type="match status" value="1"/>
</dbReference>
<reference evidence="2" key="1">
    <citation type="submission" date="2022-08" db="EMBL/GenBank/DDBJ databases">
        <authorList>
            <person name="Gutierrez-Valencia J."/>
        </authorList>
    </citation>
    <scope>NUCLEOTIDE SEQUENCE</scope>
</reference>
<comment type="caution">
    <text evidence="2">The sequence shown here is derived from an EMBL/GenBank/DDBJ whole genome shotgun (WGS) entry which is preliminary data.</text>
</comment>
<dbReference type="InterPro" id="IPR025886">
    <property type="entry name" value="PP2-like"/>
</dbReference>
<dbReference type="SUPFAM" id="SSF81383">
    <property type="entry name" value="F-box domain"/>
    <property type="match status" value="1"/>
</dbReference>
<protein>
    <recommendedName>
        <fullName evidence="1">F-box domain-containing protein</fullName>
    </recommendedName>
</protein>
<dbReference type="InterPro" id="IPR001810">
    <property type="entry name" value="F-box_dom"/>
</dbReference>
<dbReference type="Gene3D" id="1.20.1280.50">
    <property type="match status" value="1"/>
</dbReference>
<dbReference type="Pfam" id="PF00646">
    <property type="entry name" value="F-box"/>
    <property type="match status" value="1"/>
</dbReference>
<sequence length="310" mass="33764">MDGGNSTGVAAVGRGTSFLDLPEGCIFHILSFTSPIDVCKFSMVSPSFRSLASSDDLWERFLPSDYRSILQSSAEPPSFYTKKGLFRTLCTRPIVFDDCRKSICLDRKSGNKCYMLAARDLSIESSGSPHHWAWIKHNGSRFPEVAELKSVPALVIRGEITASMLSPATTYVACLVYELKSNVSGCLLVDISVSIARTAILAPTICLKPNVGSHNHHENGSEMLGVRRPKSRRSDGWLEVELYSHEGSKNCGSEAISIQVKGGQTQGGIIIQGIEIRPMNSEIVEPAKPNDVPEGSMVNDRKSLLKMKGG</sequence>
<dbReference type="SMART" id="SM00256">
    <property type="entry name" value="FBOX"/>
    <property type="match status" value="1"/>
</dbReference>
<dbReference type="InterPro" id="IPR036047">
    <property type="entry name" value="F-box-like_dom_sf"/>
</dbReference>
<dbReference type="Pfam" id="PF14299">
    <property type="entry name" value="PP2"/>
    <property type="match status" value="1"/>
</dbReference>
<organism evidence="2 3">
    <name type="scientific">Linum tenue</name>
    <dbReference type="NCBI Taxonomy" id="586396"/>
    <lineage>
        <taxon>Eukaryota</taxon>
        <taxon>Viridiplantae</taxon>
        <taxon>Streptophyta</taxon>
        <taxon>Embryophyta</taxon>
        <taxon>Tracheophyta</taxon>
        <taxon>Spermatophyta</taxon>
        <taxon>Magnoliopsida</taxon>
        <taxon>eudicotyledons</taxon>
        <taxon>Gunneridae</taxon>
        <taxon>Pentapetalae</taxon>
        <taxon>rosids</taxon>
        <taxon>fabids</taxon>
        <taxon>Malpighiales</taxon>
        <taxon>Linaceae</taxon>
        <taxon>Linum</taxon>
    </lineage>
</organism>
<evidence type="ECO:0000259" key="1">
    <source>
        <dbReference type="PROSITE" id="PS50181"/>
    </source>
</evidence>
<evidence type="ECO:0000313" key="2">
    <source>
        <dbReference type="EMBL" id="CAI0441966.1"/>
    </source>
</evidence>
<gene>
    <name evidence="2" type="ORF">LITE_LOCUS27093</name>
</gene>
<dbReference type="CDD" id="cd22162">
    <property type="entry name" value="F-box_AtSKIP3-like"/>
    <property type="match status" value="1"/>
</dbReference>
<dbReference type="AlphaFoldDB" id="A0AAV0M635"/>
<dbReference type="Proteomes" id="UP001154282">
    <property type="component" value="Unassembled WGS sequence"/>
</dbReference>
<keyword evidence="3" id="KW-1185">Reference proteome</keyword>
<dbReference type="PROSITE" id="PS50181">
    <property type="entry name" value="FBOX"/>
    <property type="match status" value="1"/>
</dbReference>